<name>A0A9D0ZRX4_9FIRM</name>
<evidence type="ECO:0000313" key="2">
    <source>
        <dbReference type="Proteomes" id="UP000886786"/>
    </source>
</evidence>
<gene>
    <name evidence="1" type="ORF">IAB27_01210</name>
</gene>
<dbReference type="Proteomes" id="UP000886786">
    <property type="component" value="Unassembled WGS sequence"/>
</dbReference>
<reference evidence="1" key="1">
    <citation type="submission" date="2020-10" db="EMBL/GenBank/DDBJ databases">
        <authorList>
            <person name="Gilroy R."/>
        </authorList>
    </citation>
    <scope>NUCLEOTIDE SEQUENCE</scope>
    <source>
        <strain evidence="1">CHK147-3167</strain>
    </source>
</reference>
<reference evidence="1" key="2">
    <citation type="journal article" date="2021" name="PeerJ">
        <title>Extensive microbial diversity within the chicken gut microbiome revealed by metagenomics and culture.</title>
        <authorList>
            <person name="Gilroy R."/>
            <person name="Ravi A."/>
            <person name="Getino M."/>
            <person name="Pursley I."/>
            <person name="Horton D.L."/>
            <person name="Alikhan N.F."/>
            <person name="Baker D."/>
            <person name="Gharbi K."/>
            <person name="Hall N."/>
            <person name="Watson M."/>
            <person name="Adriaenssens E.M."/>
            <person name="Foster-Nyarko E."/>
            <person name="Jarju S."/>
            <person name="Secka A."/>
            <person name="Antonio M."/>
            <person name="Oren A."/>
            <person name="Chaudhuri R.R."/>
            <person name="La Ragione R."/>
            <person name="Hildebrand F."/>
            <person name="Pallen M.J."/>
        </authorList>
    </citation>
    <scope>NUCLEOTIDE SEQUENCE</scope>
    <source>
        <strain evidence="1">CHK147-3167</strain>
    </source>
</reference>
<dbReference type="EMBL" id="DVFV01000027">
    <property type="protein sequence ID" value="HIQ90235.1"/>
    <property type="molecule type" value="Genomic_DNA"/>
</dbReference>
<comment type="caution">
    <text evidence="1">The sequence shown here is derived from an EMBL/GenBank/DDBJ whole genome shotgun (WGS) entry which is preliminary data.</text>
</comment>
<dbReference type="AlphaFoldDB" id="A0A9D0ZRX4"/>
<sequence>MTSGYAAFSTNITINAKGNIKCNLKTVKEKLLENIVTTGSGIYVDTTENNRYI</sequence>
<proteinExistence type="predicted"/>
<accession>A0A9D0ZRX4</accession>
<protein>
    <submittedName>
        <fullName evidence="1">Uncharacterized protein</fullName>
    </submittedName>
</protein>
<organism evidence="1 2">
    <name type="scientific">Candidatus Coprosoma intestinipullorum</name>
    <dbReference type="NCBI Taxonomy" id="2840752"/>
    <lineage>
        <taxon>Bacteria</taxon>
        <taxon>Bacillati</taxon>
        <taxon>Bacillota</taxon>
        <taxon>Bacillota incertae sedis</taxon>
        <taxon>Candidatus Coprosoma</taxon>
    </lineage>
</organism>
<evidence type="ECO:0000313" key="1">
    <source>
        <dbReference type="EMBL" id="HIQ90235.1"/>
    </source>
</evidence>